<dbReference type="Gene3D" id="3.40.630.30">
    <property type="match status" value="1"/>
</dbReference>
<dbReference type="GO" id="GO:0004343">
    <property type="term" value="F:glucosamine 6-phosphate N-acetyltransferase activity"/>
    <property type="evidence" value="ECO:0007669"/>
    <property type="project" value="TreeGrafter"/>
</dbReference>
<dbReference type="RefSeq" id="WP_181471456.1">
    <property type="nucleotide sequence ID" value="NZ_JACEFG010000001.1"/>
</dbReference>
<dbReference type="Pfam" id="PF13673">
    <property type="entry name" value="Acetyltransf_10"/>
    <property type="match status" value="1"/>
</dbReference>
<dbReference type="PROSITE" id="PS51186">
    <property type="entry name" value="GNAT"/>
    <property type="match status" value="1"/>
</dbReference>
<protein>
    <submittedName>
        <fullName evidence="2">GNAT family N-acetyltransferase</fullName>
    </submittedName>
</protein>
<dbReference type="SUPFAM" id="SSF55729">
    <property type="entry name" value="Acyl-CoA N-acyltransferases (Nat)"/>
    <property type="match status" value="1"/>
</dbReference>
<dbReference type="PANTHER" id="PTHR13355:SF11">
    <property type="entry name" value="GLUCOSAMINE 6-PHOSPHATE N-ACETYLTRANSFERASE"/>
    <property type="match status" value="1"/>
</dbReference>
<dbReference type="InterPro" id="IPR000182">
    <property type="entry name" value="GNAT_dom"/>
</dbReference>
<dbReference type="AlphaFoldDB" id="A0A838CRL5"/>
<evidence type="ECO:0000313" key="2">
    <source>
        <dbReference type="EMBL" id="MBA2174459.1"/>
    </source>
</evidence>
<dbReference type="InterPro" id="IPR039143">
    <property type="entry name" value="GNPNAT1-like"/>
</dbReference>
<feature type="domain" description="N-acetyltransferase" evidence="1">
    <location>
        <begin position="1"/>
        <end position="141"/>
    </location>
</feature>
<dbReference type="InterPro" id="IPR016181">
    <property type="entry name" value="Acyl_CoA_acyltransferase"/>
</dbReference>
<keyword evidence="2" id="KW-0808">Transferase</keyword>
<organism evidence="2 3">
    <name type="scientific">Halobacillus locisalis</name>
    <dbReference type="NCBI Taxonomy" id="220753"/>
    <lineage>
        <taxon>Bacteria</taxon>
        <taxon>Bacillati</taxon>
        <taxon>Bacillota</taxon>
        <taxon>Bacilli</taxon>
        <taxon>Bacillales</taxon>
        <taxon>Bacillaceae</taxon>
        <taxon>Halobacillus</taxon>
    </lineage>
</organism>
<proteinExistence type="predicted"/>
<keyword evidence="3" id="KW-1185">Reference proteome</keyword>
<dbReference type="CDD" id="cd04301">
    <property type="entry name" value="NAT_SF"/>
    <property type="match status" value="1"/>
</dbReference>
<accession>A0A838CRL5</accession>
<dbReference type="PANTHER" id="PTHR13355">
    <property type="entry name" value="GLUCOSAMINE 6-PHOSPHATE N-ACETYLTRANSFERASE"/>
    <property type="match status" value="1"/>
</dbReference>
<reference evidence="2 3" key="1">
    <citation type="journal article" date="2004" name="Extremophiles">
        <title>Halobacillus locisalis sp. nov., a halophilic bacterium isolated from a marine solar saltern of the Yellow Sea in Korea.</title>
        <authorList>
            <person name="Yoon J.H."/>
            <person name="Kang K.H."/>
            <person name="Oh T.K."/>
            <person name="Park Y.H."/>
        </authorList>
    </citation>
    <scope>NUCLEOTIDE SEQUENCE [LARGE SCALE GENOMIC DNA]</scope>
    <source>
        <strain evidence="2 3">KCTC 3788</strain>
    </source>
</reference>
<name>A0A838CRL5_9BACI</name>
<comment type="caution">
    <text evidence="2">The sequence shown here is derived from an EMBL/GenBank/DDBJ whole genome shotgun (WGS) entry which is preliminary data.</text>
</comment>
<sequence>MDIQKAIQSKQKDDAFSVRRVVFIHEQKVPESLEMDEHDESAHHFVGYDENIPVAAGRLRVVEDYGKLERICVIREHRGRHFGQAIISRLEEYTKELGFHKTKLNAQTHAEDFYKSLGYETISDTFIDAGIPHVTMVKHLN</sequence>
<dbReference type="Proteomes" id="UP000571017">
    <property type="component" value="Unassembled WGS sequence"/>
</dbReference>
<dbReference type="EMBL" id="JACEFG010000001">
    <property type="protein sequence ID" value="MBA2174459.1"/>
    <property type="molecule type" value="Genomic_DNA"/>
</dbReference>
<evidence type="ECO:0000259" key="1">
    <source>
        <dbReference type="PROSITE" id="PS51186"/>
    </source>
</evidence>
<gene>
    <name evidence="2" type="ORF">H0266_06010</name>
</gene>
<evidence type="ECO:0000313" key="3">
    <source>
        <dbReference type="Proteomes" id="UP000571017"/>
    </source>
</evidence>